<evidence type="ECO:0000313" key="3">
    <source>
        <dbReference type="Proteomes" id="UP000522081"/>
    </source>
</evidence>
<dbReference type="RefSeq" id="WP_179408161.1">
    <property type="nucleotide sequence ID" value="NZ_BMGF01000005.1"/>
</dbReference>
<feature type="transmembrane region" description="Helical" evidence="1">
    <location>
        <begin position="12"/>
        <end position="29"/>
    </location>
</feature>
<keyword evidence="3" id="KW-1185">Reference proteome</keyword>
<proteinExistence type="predicted"/>
<comment type="caution">
    <text evidence="2">The sequence shown here is derived from an EMBL/GenBank/DDBJ whole genome shotgun (WGS) entry which is preliminary data.</text>
</comment>
<accession>A0A7Y9XZR8</accession>
<feature type="transmembrane region" description="Helical" evidence="1">
    <location>
        <begin position="116"/>
        <end position="135"/>
    </location>
</feature>
<name>A0A7Y9XZR8_9SPHN</name>
<gene>
    <name evidence="2" type="ORF">FHS75_002647</name>
</gene>
<organism evidence="2 3">
    <name type="scientific">Novosphingobium marinum</name>
    <dbReference type="NCBI Taxonomy" id="1514948"/>
    <lineage>
        <taxon>Bacteria</taxon>
        <taxon>Pseudomonadati</taxon>
        <taxon>Pseudomonadota</taxon>
        <taxon>Alphaproteobacteria</taxon>
        <taxon>Sphingomonadales</taxon>
        <taxon>Sphingomonadaceae</taxon>
        <taxon>Novosphingobium</taxon>
    </lineage>
</organism>
<protein>
    <submittedName>
        <fullName evidence="2">Uncharacterized protein</fullName>
    </submittedName>
</protein>
<reference evidence="2 3" key="1">
    <citation type="submission" date="2020-07" db="EMBL/GenBank/DDBJ databases">
        <title>Genomic Encyclopedia of Type Strains, Phase IV (KMG-IV): sequencing the most valuable type-strain genomes for metagenomic binning, comparative biology and taxonomic classification.</title>
        <authorList>
            <person name="Goeker M."/>
        </authorList>
    </citation>
    <scope>NUCLEOTIDE SEQUENCE [LARGE SCALE GENOMIC DNA]</scope>
    <source>
        <strain evidence="2 3">DSM 29043</strain>
    </source>
</reference>
<keyword evidence="1" id="KW-0812">Transmembrane</keyword>
<dbReference type="Proteomes" id="UP000522081">
    <property type="component" value="Unassembled WGS sequence"/>
</dbReference>
<keyword evidence="1" id="KW-0472">Membrane</keyword>
<dbReference type="EMBL" id="JACBZF010000005">
    <property type="protein sequence ID" value="NYH96308.1"/>
    <property type="molecule type" value="Genomic_DNA"/>
</dbReference>
<evidence type="ECO:0000256" key="1">
    <source>
        <dbReference type="SAM" id="Phobius"/>
    </source>
</evidence>
<evidence type="ECO:0000313" key="2">
    <source>
        <dbReference type="EMBL" id="NYH96308.1"/>
    </source>
</evidence>
<keyword evidence="1" id="KW-1133">Transmembrane helix</keyword>
<sequence>MLELFLAVKDEVQFGLALFLCALAWWIGAGSERLAASAIAAMFLLDIPNHLLFGDATWVSVDWGHAVIDVLTAGLLVYCGLYANRMYPLWLAAFQLISATSHLSRELSHGMAGQAYSIMIITPSYFELLILALGIHSHMQRKRAWGSYRSWRSCSPHLQVAVR</sequence>
<dbReference type="AlphaFoldDB" id="A0A7Y9XZR8"/>
<feature type="transmembrane region" description="Helical" evidence="1">
    <location>
        <begin position="34"/>
        <end position="51"/>
    </location>
</feature>